<evidence type="ECO:0000256" key="1">
    <source>
        <dbReference type="SAM" id="MobiDB-lite"/>
    </source>
</evidence>
<gene>
    <name evidence="2" type="ORF">S01H1_23230</name>
</gene>
<organism evidence="2">
    <name type="scientific">marine sediment metagenome</name>
    <dbReference type="NCBI Taxonomy" id="412755"/>
    <lineage>
        <taxon>unclassified sequences</taxon>
        <taxon>metagenomes</taxon>
        <taxon>ecological metagenomes</taxon>
    </lineage>
</organism>
<reference evidence="2" key="1">
    <citation type="journal article" date="2014" name="Front. Microbiol.">
        <title>High frequency of phylogenetically diverse reductive dehalogenase-homologous genes in deep subseafloor sedimentary metagenomes.</title>
        <authorList>
            <person name="Kawai M."/>
            <person name="Futagami T."/>
            <person name="Toyoda A."/>
            <person name="Takaki Y."/>
            <person name="Nishi S."/>
            <person name="Hori S."/>
            <person name="Arai W."/>
            <person name="Tsubouchi T."/>
            <person name="Morono Y."/>
            <person name="Uchiyama I."/>
            <person name="Ito T."/>
            <person name="Fujiyama A."/>
            <person name="Inagaki F."/>
            <person name="Takami H."/>
        </authorList>
    </citation>
    <scope>NUCLEOTIDE SEQUENCE</scope>
    <source>
        <strain evidence="2">Expedition CK06-06</strain>
    </source>
</reference>
<dbReference type="AlphaFoldDB" id="X0U647"/>
<evidence type="ECO:0000313" key="2">
    <source>
        <dbReference type="EMBL" id="GAF95847.1"/>
    </source>
</evidence>
<sequence length="52" mass="5545">TENTVAGEFLPQSSAQDEDLPPNSSLLARSLVPAFAHFELDTVPMTETLISG</sequence>
<feature type="non-terminal residue" evidence="2">
    <location>
        <position position="1"/>
    </location>
</feature>
<name>X0U647_9ZZZZ</name>
<comment type="caution">
    <text evidence="2">The sequence shown here is derived from an EMBL/GenBank/DDBJ whole genome shotgun (WGS) entry which is preliminary data.</text>
</comment>
<accession>X0U647</accession>
<dbReference type="EMBL" id="BARS01013340">
    <property type="protein sequence ID" value="GAF95847.1"/>
    <property type="molecule type" value="Genomic_DNA"/>
</dbReference>
<proteinExistence type="predicted"/>
<feature type="region of interest" description="Disordered" evidence="1">
    <location>
        <begin position="1"/>
        <end position="22"/>
    </location>
</feature>
<protein>
    <submittedName>
        <fullName evidence="2">Uncharacterized protein</fullName>
    </submittedName>
</protein>